<evidence type="ECO:0000313" key="3">
    <source>
        <dbReference type="Proteomes" id="UP000887159"/>
    </source>
</evidence>
<protein>
    <submittedName>
        <fullName evidence="2">Uncharacterized protein</fullName>
    </submittedName>
</protein>
<organism evidence="2 3">
    <name type="scientific">Trichonephila clavipes</name>
    <name type="common">Golden silk orbweaver</name>
    <name type="synonym">Nephila clavipes</name>
    <dbReference type="NCBI Taxonomy" id="2585209"/>
    <lineage>
        <taxon>Eukaryota</taxon>
        <taxon>Metazoa</taxon>
        <taxon>Ecdysozoa</taxon>
        <taxon>Arthropoda</taxon>
        <taxon>Chelicerata</taxon>
        <taxon>Arachnida</taxon>
        <taxon>Araneae</taxon>
        <taxon>Araneomorphae</taxon>
        <taxon>Entelegynae</taxon>
        <taxon>Araneoidea</taxon>
        <taxon>Nephilidae</taxon>
        <taxon>Trichonephila</taxon>
    </lineage>
</organism>
<evidence type="ECO:0000313" key="2">
    <source>
        <dbReference type="EMBL" id="GFX88254.1"/>
    </source>
</evidence>
<comment type="caution">
    <text evidence="2">The sequence shown here is derived from an EMBL/GenBank/DDBJ whole genome shotgun (WGS) entry which is preliminary data.</text>
</comment>
<name>A0A8X6RA14_TRICX</name>
<dbReference type="EMBL" id="BMAU01021050">
    <property type="protein sequence ID" value="GFX88254.1"/>
    <property type="molecule type" value="Genomic_DNA"/>
</dbReference>
<feature type="transmembrane region" description="Helical" evidence="1">
    <location>
        <begin position="68"/>
        <end position="93"/>
    </location>
</feature>
<dbReference type="AlphaFoldDB" id="A0A8X6RA14"/>
<keyword evidence="1" id="KW-0472">Membrane</keyword>
<keyword evidence="3" id="KW-1185">Reference proteome</keyword>
<accession>A0A8X6RA14</accession>
<keyword evidence="1" id="KW-0812">Transmembrane</keyword>
<evidence type="ECO:0000256" key="1">
    <source>
        <dbReference type="SAM" id="Phobius"/>
    </source>
</evidence>
<sequence>MMPSSFYEQAWGLSRAGRMTLGTKEYATKPNELTSNFFRTSDCIENDTTMEDDSFRQESQVNTSKEPFFFLNLTLISLAVLKVFLTVLINNVWNIKNTSNGRSKILLDILREFILNFGMKTNYLKSLTKKAKNY</sequence>
<reference evidence="2" key="1">
    <citation type="submission" date="2020-08" db="EMBL/GenBank/DDBJ databases">
        <title>Multicomponent nature underlies the extraordinary mechanical properties of spider dragline silk.</title>
        <authorList>
            <person name="Kono N."/>
            <person name="Nakamura H."/>
            <person name="Mori M."/>
            <person name="Yoshida Y."/>
            <person name="Ohtoshi R."/>
            <person name="Malay A.D."/>
            <person name="Moran D.A.P."/>
            <person name="Tomita M."/>
            <person name="Numata K."/>
            <person name="Arakawa K."/>
        </authorList>
    </citation>
    <scope>NUCLEOTIDE SEQUENCE</scope>
</reference>
<keyword evidence="1" id="KW-1133">Transmembrane helix</keyword>
<proteinExistence type="predicted"/>
<gene>
    <name evidence="2" type="ORF">TNCV_1066701</name>
</gene>
<dbReference type="Proteomes" id="UP000887159">
    <property type="component" value="Unassembled WGS sequence"/>
</dbReference>